<dbReference type="GO" id="GO:0008237">
    <property type="term" value="F:metallopeptidase activity"/>
    <property type="evidence" value="ECO:0007669"/>
    <property type="project" value="InterPro"/>
</dbReference>
<dbReference type="InterPro" id="IPR024079">
    <property type="entry name" value="MetalloPept_cat_dom_sf"/>
</dbReference>
<dbReference type="Gene3D" id="3.40.390.10">
    <property type="entry name" value="Collagenase (Catalytic Domain)"/>
    <property type="match status" value="1"/>
</dbReference>
<evidence type="ECO:0000313" key="2">
    <source>
        <dbReference type="Proteomes" id="UP001432027"/>
    </source>
</evidence>
<feature type="non-terminal residue" evidence="1">
    <location>
        <position position="81"/>
    </location>
</feature>
<comment type="caution">
    <text evidence="1">The sequence shown here is derived from an EMBL/GenBank/DDBJ whole genome shotgun (WGS) entry which is preliminary data.</text>
</comment>
<reference evidence="1" key="1">
    <citation type="submission" date="2023-10" db="EMBL/GenBank/DDBJ databases">
        <title>Genome assembly of Pristionchus species.</title>
        <authorList>
            <person name="Yoshida K."/>
            <person name="Sommer R.J."/>
        </authorList>
    </citation>
    <scope>NUCLEOTIDE SEQUENCE</scope>
    <source>
        <strain evidence="1">RS0144</strain>
    </source>
</reference>
<dbReference type="EMBL" id="BTSX01000001">
    <property type="protein sequence ID" value="GMS78906.1"/>
    <property type="molecule type" value="Genomic_DNA"/>
</dbReference>
<protein>
    <submittedName>
        <fullName evidence="1">Uncharacterized protein</fullName>
    </submittedName>
</protein>
<proteinExistence type="predicted"/>
<evidence type="ECO:0000313" key="1">
    <source>
        <dbReference type="EMBL" id="GMS78906.1"/>
    </source>
</evidence>
<feature type="non-terminal residue" evidence="1">
    <location>
        <position position="1"/>
    </location>
</feature>
<organism evidence="1 2">
    <name type="scientific">Pristionchus entomophagus</name>
    <dbReference type="NCBI Taxonomy" id="358040"/>
    <lineage>
        <taxon>Eukaryota</taxon>
        <taxon>Metazoa</taxon>
        <taxon>Ecdysozoa</taxon>
        <taxon>Nematoda</taxon>
        <taxon>Chromadorea</taxon>
        <taxon>Rhabditida</taxon>
        <taxon>Rhabditina</taxon>
        <taxon>Diplogasteromorpha</taxon>
        <taxon>Diplogasteroidea</taxon>
        <taxon>Neodiplogasteridae</taxon>
        <taxon>Pristionchus</taxon>
    </lineage>
</organism>
<sequence>NEISTSRKAVIENETCDENDKADHKLYEEILKHEGKNDTRRTREVIEEIFHSYIQAINDIYRRTNFNSVREINFAVKKISV</sequence>
<gene>
    <name evidence="1" type="ORF">PENTCL1PPCAC_1081</name>
</gene>
<dbReference type="AlphaFoldDB" id="A0AAV5SGW5"/>
<name>A0AAV5SGW5_9BILA</name>
<dbReference type="Proteomes" id="UP001432027">
    <property type="component" value="Unassembled WGS sequence"/>
</dbReference>
<keyword evidence="2" id="KW-1185">Reference proteome</keyword>
<accession>A0AAV5SGW5</accession>